<organism evidence="1 2">
    <name type="scientific">Caligus rogercresseyi</name>
    <name type="common">Sea louse</name>
    <dbReference type="NCBI Taxonomy" id="217165"/>
    <lineage>
        <taxon>Eukaryota</taxon>
        <taxon>Metazoa</taxon>
        <taxon>Ecdysozoa</taxon>
        <taxon>Arthropoda</taxon>
        <taxon>Crustacea</taxon>
        <taxon>Multicrustacea</taxon>
        <taxon>Hexanauplia</taxon>
        <taxon>Copepoda</taxon>
        <taxon>Siphonostomatoida</taxon>
        <taxon>Caligidae</taxon>
        <taxon>Caligus</taxon>
    </lineage>
</organism>
<protein>
    <submittedName>
        <fullName evidence="1">Uncharacterized protein</fullName>
    </submittedName>
</protein>
<gene>
    <name evidence="1" type="ORF">FKW44_002801</name>
</gene>
<dbReference type="AlphaFoldDB" id="A0A7T8KKQ4"/>
<dbReference type="EMBL" id="CP045891">
    <property type="protein sequence ID" value="QQP57718.1"/>
    <property type="molecule type" value="Genomic_DNA"/>
</dbReference>
<sequence>MNVFSTHDYDIGRSDRLSHRISLSSSTPLYTKQFPYYIKPSSKNMSKIFSTKG</sequence>
<keyword evidence="2" id="KW-1185">Reference proteome</keyword>
<proteinExistence type="predicted"/>
<accession>A0A7T8KKQ4</accession>
<name>A0A7T8KKQ4_CALRO</name>
<reference evidence="2" key="1">
    <citation type="submission" date="2021-01" db="EMBL/GenBank/DDBJ databases">
        <title>Caligus Genome Assembly.</title>
        <authorList>
            <person name="Gallardo-Escarate C."/>
        </authorList>
    </citation>
    <scope>NUCLEOTIDE SEQUENCE [LARGE SCALE GENOMIC DNA]</scope>
</reference>
<evidence type="ECO:0000313" key="2">
    <source>
        <dbReference type="Proteomes" id="UP000595437"/>
    </source>
</evidence>
<evidence type="ECO:0000313" key="1">
    <source>
        <dbReference type="EMBL" id="QQP57718.1"/>
    </source>
</evidence>
<dbReference type="Proteomes" id="UP000595437">
    <property type="component" value="Chromosome 2"/>
</dbReference>